<dbReference type="RefSeq" id="WP_068712538.1">
    <property type="nucleotide sequence ID" value="NZ_LSZP01000047.1"/>
</dbReference>
<dbReference type="PROSITE" id="PS51975">
    <property type="entry name" value="RNASE_H_2"/>
    <property type="match status" value="1"/>
</dbReference>
<proteinExistence type="inferred from homology"/>
<evidence type="ECO:0000256" key="6">
    <source>
        <dbReference type="ARBA" id="ARBA00022490"/>
    </source>
</evidence>
<evidence type="ECO:0000313" key="16">
    <source>
        <dbReference type="Proteomes" id="UP000071392"/>
    </source>
</evidence>
<feature type="binding site" evidence="12">
    <location>
        <position position="46"/>
    </location>
    <ligand>
        <name>a divalent metal cation</name>
        <dbReference type="ChEBI" id="CHEBI:60240"/>
    </ligand>
</feature>
<dbReference type="EC" id="3.1.26.4" evidence="13"/>
<comment type="cofactor">
    <cofactor evidence="12">
        <name>Mn(2+)</name>
        <dbReference type="ChEBI" id="CHEBI:29035"/>
    </cofactor>
    <cofactor evidence="12">
        <name>Mg(2+)</name>
        <dbReference type="ChEBI" id="CHEBI:18420"/>
    </cofactor>
    <text evidence="12">Manganese or magnesium. Binds 1 divalent metal ion per monomer in the absence of substrate. May bind a second metal ion after substrate binding.</text>
</comment>
<evidence type="ECO:0000256" key="12">
    <source>
        <dbReference type="PROSITE-ProRule" id="PRU01319"/>
    </source>
</evidence>
<evidence type="ECO:0000256" key="3">
    <source>
        <dbReference type="ARBA" id="ARBA00004065"/>
    </source>
</evidence>
<dbReference type="Proteomes" id="UP000071392">
    <property type="component" value="Unassembled WGS sequence"/>
</dbReference>
<keyword evidence="10 12" id="KW-0378">Hydrolase</keyword>
<organism evidence="15 16">
    <name type="scientific">Cephaloticoccus capnophilus</name>
    <dbReference type="NCBI Taxonomy" id="1548208"/>
    <lineage>
        <taxon>Bacteria</taxon>
        <taxon>Pseudomonadati</taxon>
        <taxon>Verrucomicrobiota</taxon>
        <taxon>Opitutia</taxon>
        <taxon>Opitutales</taxon>
        <taxon>Opitutaceae</taxon>
        <taxon>Cephaloticoccus</taxon>
    </lineage>
</organism>
<evidence type="ECO:0000256" key="9">
    <source>
        <dbReference type="ARBA" id="ARBA00022759"/>
    </source>
</evidence>
<keyword evidence="8 12" id="KW-0479">Metal-binding</keyword>
<dbReference type="STRING" id="1548208.AXK12_06430"/>
<dbReference type="InterPro" id="IPR012337">
    <property type="entry name" value="RNaseH-like_sf"/>
</dbReference>
<feature type="binding site" evidence="12">
    <location>
        <position position="47"/>
    </location>
    <ligand>
        <name>a divalent metal cation</name>
        <dbReference type="ChEBI" id="CHEBI:60240"/>
    </ligand>
</feature>
<dbReference type="GO" id="GO:0003723">
    <property type="term" value="F:RNA binding"/>
    <property type="evidence" value="ECO:0007669"/>
    <property type="project" value="UniProtKB-UniRule"/>
</dbReference>
<comment type="function">
    <text evidence="3 13">Endonuclease that specifically degrades the RNA of RNA-DNA hybrids.</text>
</comment>
<gene>
    <name evidence="15" type="ORF">AXK12_06430</name>
</gene>
<evidence type="ECO:0000256" key="7">
    <source>
        <dbReference type="ARBA" id="ARBA00022722"/>
    </source>
</evidence>
<dbReference type="CDD" id="cd07182">
    <property type="entry name" value="RNase_HII_bacteria_HII_like"/>
    <property type="match status" value="1"/>
</dbReference>
<evidence type="ECO:0000256" key="4">
    <source>
        <dbReference type="ARBA" id="ARBA00004496"/>
    </source>
</evidence>
<keyword evidence="11" id="KW-0464">Manganese</keyword>
<accession>A0A139SJY9</accession>
<comment type="catalytic activity">
    <reaction evidence="1 12 13">
        <text>Endonucleolytic cleavage to 5'-phosphomonoester.</text>
        <dbReference type="EC" id="3.1.26.4"/>
    </reaction>
</comment>
<dbReference type="SUPFAM" id="SSF53098">
    <property type="entry name" value="Ribonuclease H-like"/>
    <property type="match status" value="1"/>
</dbReference>
<evidence type="ECO:0000256" key="13">
    <source>
        <dbReference type="RuleBase" id="RU003515"/>
    </source>
</evidence>
<dbReference type="GO" id="GO:0004523">
    <property type="term" value="F:RNA-DNA hybrid ribonuclease activity"/>
    <property type="evidence" value="ECO:0007669"/>
    <property type="project" value="UniProtKB-UniRule"/>
</dbReference>
<feature type="domain" description="RNase H type-2" evidence="14">
    <location>
        <begin position="40"/>
        <end position="271"/>
    </location>
</feature>
<keyword evidence="16" id="KW-1185">Reference proteome</keyword>
<evidence type="ECO:0000256" key="2">
    <source>
        <dbReference type="ARBA" id="ARBA00001946"/>
    </source>
</evidence>
<evidence type="ECO:0000256" key="11">
    <source>
        <dbReference type="ARBA" id="ARBA00023211"/>
    </source>
</evidence>
<evidence type="ECO:0000256" key="10">
    <source>
        <dbReference type="ARBA" id="ARBA00022801"/>
    </source>
</evidence>
<dbReference type="InterPro" id="IPR036397">
    <property type="entry name" value="RNaseH_sf"/>
</dbReference>
<evidence type="ECO:0000256" key="5">
    <source>
        <dbReference type="ARBA" id="ARBA00007383"/>
    </source>
</evidence>
<dbReference type="NCBIfam" id="NF000595">
    <property type="entry name" value="PRK00015.1-3"/>
    <property type="match status" value="1"/>
</dbReference>
<dbReference type="PANTHER" id="PTHR10954:SF18">
    <property type="entry name" value="RIBONUCLEASE HII"/>
    <property type="match status" value="1"/>
</dbReference>
<evidence type="ECO:0000256" key="1">
    <source>
        <dbReference type="ARBA" id="ARBA00000077"/>
    </source>
</evidence>
<dbReference type="GO" id="GO:0005737">
    <property type="term" value="C:cytoplasm"/>
    <property type="evidence" value="ECO:0007669"/>
    <property type="project" value="UniProtKB-SubCell"/>
</dbReference>
<comment type="subcellular location">
    <subcellularLocation>
        <location evidence="4">Cytoplasm</location>
    </subcellularLocation>
</comment>
<keyword evidence="9 12" id="KW-0255">Endonuclease</keyword>
<dbReference type="GO" id="GO:0046872">
    <property type="term" value="F:metal ion binding"/>
    <property type="evidence" value="ECO:0007669"/>
    <property type="project" value="UniProtKB-KW"/>
</dbReference>
<keyword evidence="6" id="KW-0963">Cytoplasm</keyword>
<dbReference type="GO" id="GO:0006298">
    <property type="term" value="P:mismatch repair"/>
    <property type="evidence" value="ECO:0007669"/>
    <property type="project" value="TreeGrafter"/>
</dbReference>
<comment type="caution">
    <text evidence="15">The sequence shown here is derived from an EMBL/GenBank/DDBJ whole genome shotgun (WGS) entry which is preliminary data.</text>
</comment>
<dbReference type="EMBL" id="LSZP01000047">
    <property type="protein sequence ID" value="KXU34871.1"/>
    <property type="molecule type" value="Genomic_DNA"/>
</dbReference>
<dbReference type="OrthoDB" id="9803420at2"/>
<dbReference type="InterPro" id="IPR022898">
    <property type="entry name" value="RNase_HII"/>
</dbReference>
<name>A0A139SJY9_9BACT</name>
<comment type="cofactor">
    <cofactor evidence="2">
        <name>Mg(2+)</name>
        <dbReference type="ChEBI" id="CHEBI:18420"/>
    </cofactor>
</comment>
<evidence type="ECO:0000313" key="15">
    <source>
        <dbReference type="EMBL" id="KXU34871.1"/>
    </source>
</evidence>
<dbReference type="GO" id="GO:0043137">
    <property type="term" value="P:DNA replication, removal of RNA primer"/>
    <property type="evidence" value="ECO:0007669"/>
    <property type="project" value="TreeGrafter"/>
</dbReference>
<dbReference type="InterPro" id="IPR001352">
    <property type="entry name" value="RNase_HII/HIII"/>
</dbReference>
<reference evidence="15 16" key="1">
    <citation type="submission" date="2016-02" db="EMBL/GenBank/DDBJ databases">
        <authorList>
            <person name="Wen L."/>
            <person name="He K."/>
            <person name="Yang H."/>
        </authorList>
    </citation>
    <scope>NUCLEOTIDE SEQUENCE [LARGE SCALE GENOMIC DNA]</scope>
    <source>
        <strain evidence="15 16">CV41</strain>
    </source>
</reference>
<dbReference type="Pfam" id="PF01351">
    <property type="entry name" value="RNase_HII"/>
    <property type="match status" value="1"/>
</dbReference>
<evidence type="ECO:0000259" key="14">
    <source>
        <dbReference type="PROSITE" id="PS51975"/>
    </source>
</evidence>
<dbReference type="GO" id="GO:0032299">
    <property type="term" value="C:ribonuclease H2 complex"/>
    <property type="evidence" value="ECO:0007669"/>
    <property type="project" value="TreeGrafter"/>
</dbReference>
<dbReference type="PANTHER" id="PTHR10954">
    <property type="entry name" value="RIBONUCLEASE H2 SUBUNIT A"/>
    <property type="match status" value="1"/>
</dbReference>
<keyword evidence="7 12" id="KW-0540">Nuclease</keyword>
<dbReference type="InterPro" id="IPR024567">
    <property type="entry name" value="RNase_HII/HIII_dom"/>
</dbReference>
<protein>
    <recommendedName>
        <fullName evidence="13">Ribonuclease</fullName>
        <ecNumber evidence="13">3.1.26.4</ecNumber>
    </recommendedName>
</protein>
<evidence type="ECO:0000256" key="8">
    <source>
        <dbReference type="ARBA" id="ARBA00022723"/>
    </source>
</evidence>
<dbReference type="Gene3D" id="3.30.420.10">
    <property type="entry name" value="Ribonuclease H-like superfamily/Ribonuclease H"/>
    <property type="match status" value="1"/>
</dbReference>
<dbReference type="AlphaFoldDB" id="A0A139SJY9"/>
<comment type="similarity">
    <text evidence="5 13">Belongs to the RNase HII family.</text>
</comment>
<sequence length="278" mass="30144">MAKRRQLRSFDLKQLSGGAGSASSSTRVSLSASRSGGAVEWLIGVDEAGRGALAGPVVAAAVRVGRDFLEGRWALANASRVSDSKQLSPAEREALCFDFEVLAGQGQLRLHWGLADVDEIAQFNILGATKLAMRRALEGLYPPSAFAPEQPPEPDLFSEPETLAAYQPPVSARILIDGLALRHFPYPHTGVVKGDARSLCIAMASIIAKVKRDRLMTELAAEFPGYGFEQHKGYGTGQHREALLARGRTPQHREVFLRKLFAKRADPAQVDFWVSPNG</sequence>
<feature type="binding site" evidence="12">
    <location>
        <position position="177"/>
    </location>
    <ligand>
        <name>a divalent metal cation</name>
        <dbReference type="ChEBI" id="CHEBI:60240"/>
    </ligand>
</feature>